<dbReference type="InterPro" id="IPR019734">
    <property type="entry name" value="TPR_rpt"/>
</dbReference>
<feature type="region of interest" description="Disordered" evidence="1">
    <location>
        <begin position="2301"/>
        <end position="2332"/>
    </location>
</feature>
<organism evidence="2 3">
    <name type="scientific">Alligator mississippiensis</name>
    <name type="common">American alligator</name>
    <dbReference type="NCBI Taxonomy" id="8496"/>
    <lineage>
        <taxon>Eukaryota</taxon>
        <taxon>Metazoa</taxon>
        <taxon>Chordata</taxon>
        <taxon>Craniata</taxon>
        <taxon>Vertebrata</taxon>
        <taxon>Euteleostomi</taxon>
        <taxon>Archelosauria</taxon>
        <taxon>Archosauria</taxon>
        <taxon>Crocodylia</taxon>
        <taxon>Alligatoridae</taxon>
        <taxon>Alligatorinae</taxon>
        <taxon>Alligator</taxon>
    </lineage>
</organism>
<dbReference type="eggNOG" id="ENOG502QS2Z">
    <property type="taxonomic scope" value="Eukaryota"/>
</dbReference>
<evidence type="ECO:0000313" key="2">
    <source>
        <dbReference type="EMBL" id="KYO42270.1"/>
    </source>
</evidence>
<evidence type="ECO:0000256" key="1">
    <source>
        <dbReference type="SAM" id="MobiDB-lite"/>
    </source>
</evidence>
<dbReference type="GO" id="GO:0035082">
    <property type="term" value="P:axoneme assembly"/>
    <property type="evidence" value="ECO:0007669"/>
    <property type="project" value="InterPro"/>
</dbReference>
<proteinExistence type="predicted"/>
<dbReference type="Proteomes" id="UP000050525">
    <property type="component" value="Unassembled WGS sequence"/>
</dbReference>
<dbReference type="EMBL" id="AKHW03001467">
    <property type="protein sequence ID" value="KYO42270.1"/>
    <property type="molecule type" value="Genomic_DNA"/>
</dbReference>
<dbReference type="PANTHER" id="PTHR15977">
    <property type="entry name" value="CILIA- AND FLAGELLA-ASSOCIATED PROTEIN 46"/>
    <property type="match status" value="1"/>
</dbReference>
<feature type="compositionally biased region" description="Basic and acidic residues" evidence="1">
    <location>
        <begin position="2315"/>
        <end position="2329"/>
    </location>
</feature>
<name>A0A151P036_ALLMI</name>
<feature type="region of interest" description="Disordered" evidence="1">
    <location>
        <begin position="1390"/>
        <end position="1441"/>
    </location>
</feature>
<gene>
    <name evidence="2" type="primary">CFAP46</name>
    <name evidence="2" type="ORF">Y1Q_0022142</name>
</gene>
<keyword evidence="2" id="KW-0282">Flagellum</keyword>
<dbReference type="PANTHER" id="PTHR15977:SF15">
    <property type="entry name" value="CILIA- AND FLAGELLA-ASSOCIATED PROTEIN 46"/>
    <property type="match status" value="1"/>
</dbReference>
<evidence type="ECO:0000313" key="3">
    <source>
        <dbReference type="Proteomes" id="UP000050525"/>
    </source>
</evidence>
<dbReference type="GO" id="GO:0060294">
    <property type="term" value="P:cilium movement involved in cell motility"/>
    <property type="evidence" value="ECO:0007669"/>
    <property type="project" value="InterPro"/>
</dbReference>
<accession>A0A151P036</accession>
<dbReference type="InterPro" id="IPR057466">
    <property type="entry name" value="CFAP46_TPR"/>
</dbReference>
<keyword evidence="2" id="KW-0969">Cilium</keyword>
<comment type="caution">
    <text evidence="2">The sequence shown here is derived from an EMBL/GenBank/DDBJ whole genome shotgun (WGS) entry which is preliminary data.</text>
</comment>
<keyword evidence="3" id="KW-1185">Reference proteome</keyword>
<dbReference type="SUPFAM" id="SSF48452">
    <property type="entry name" value="TPR-like"/>
    <property type="match status" value="1"/>
</dbReference>
<keyword evidence="2" id="KW-0966">Cell projection</keyword>
<protein>
    <submittedName>
        <fullName evidence="2">Cilia- and flagella-associated protein 46 isoform C</fullName>
    </submittedName>
</protein>
<feature type="compositionally biased region" description="Basic and acidic residues" evidence="1">
    <location>
        <begin position="1396"/>
        <end position="1407"/>
    </location>
</feature>
<feature type="compositionally biased region" description="Polar residues" evidence="1">
    <location>
        <begin position="2301"/>
        <end position="2311"/>
    </location>
</feature>
<sequence>MDSALRLQLLSAPARPDSEALKNAYEMIKSANQGKSALDSSESFSSDLYVLCAEQALELGYLEISSDCLQMYFKGRYPVNQFIGRAYLCQGQLFTPLSTENLENFEKFVMFFMKAVDFAINDPRYYFLIYNASVLYWNFISPYLKPGFRCHLISSLYQIVAALNQVGEQDKEWRAELMIELLECYLDASKMKEAVNFSSIAAAFIKDNAPDKYQQIFSLMVRHKLMNTSQIEGNIRNSISLSAIYKIQTIKSQLDANEFPREATANLSAVYELLKQYDTESASFILGEKIPLLLELARLSLKLNCIEVAFDCIHDLKRAQISDPGKLIEIECLECEYEVQKLGRKISSYTKGAVETQLKVIRRLELALQHAVRVGDPNVVQAVCATQWNLCLPLLQHNLLQHVKKPLISVADILEKIDSSLILLRCQVHMEIARIEENGDRIEAAMEHLKKAIYLDNNGQYQEHLKMAFNRLHLCTMLYKSPERLEDQAIMMIEQAKKGKLKDSVRKKRSLLVNAGLALAPDAFQIVLDSENEAQVSSGKSRSKISYLHAKAQHHIKSVEKADGHLKRLGHRNDKERVSLWADLAKVARKQEVWDVCRTACRFCLLYDDTQLKKVPKSMKAQKKKPSIIMMDDNQGDSLQLESSLPLKSFSFEKDLLRTLAEIRFINAEAIIHLLRLQGVQLNDHADLPQDTSQHSPGYLAKLPEQDQEWITYSLWIDHLSQYAMENFLRAAEIGEELNEAWIVHNTVVYVLNYNKHLIASGRQREIVESLQTLLSAVKNTGHCGNIVVLLMLCNALARGLILFWIPKPIVKFDEKKNIDTATSDNKRTATKGPEKTNLVQSLPMDPNRYSDIKAAIEVCEFALSLINGNASNEVPISVQQQVIAAWVKAKQLHQQQIGQKLGTDDENNDEGQNPISKVLVALEMYSCNGLGLMDFTVPSLAQLVRMTLKCSWSDPLVELQTLTRLTYFAYVSHDHEIVMMCSQRIMQFDDIFLSSTDGKKCEIHEYTAGQELLSTAACIQGKSIMENLSGRHYLRLSASKAFVQSARYAGEAGNCSLVMLAARHFWNTCLPFIGSPRDREQLKEPTEIILKSIIKAESKTKQEKENTLPLHQWITKDFQTTGSSDGDFLPGTEEDLTLRTSLYGLLFHVHDDKGDWETGLKVLEEAIQVLPRTKHRLLIFKHMVIVKTRLGCNFMMDIQKFREESEDYLSNMWHHLASVSKDLVGQLTCYQNAIEVLQKKESQWQKVHYLMEFSEWLYYNQFPLDDVIKHLDWAINILLHMKFATKPLEEGEKNLIKETPSSELMIDLGKKNTIPQVAFQDLQNIRQLENLFRAYTLIAIISGRSSPYHQQHCLMAYACIIRIWQVSLSAAGSVIKVLAKPSQTAAFQNVQPNTLKKDKGNKDTKQVESTTPKKGKAKKDTKQAQASVTKDKPKQKGPVDTLPASVEEWATYDCPDEVRDAFKQEASSCGINQDNIRVPTYTLYFMDLLAKELQKTFCTHLILPIFQLAEVIAHEVLESKSLSDLYRLRIALICSDMKLNQASSYHEKAVGEAYINEVEQAMCRQEIALEKEHNVPPKEDEISESFEHTKPDESPCSNSILKINAATGKGLSGLSFPYLWIDKAEVLIQLGLYQPARLLLAEAHSATQELNDGCAVSRCLYLLAVLANLEKNYGQAKALLEKAQNIGGKEWFWYNSTLSLIEAVLGKDEEEKEEVICRILQKNINVFRSILVERPNRESELGFMITSLEARKTIIQINFAQDYMKINAESSQLTSILQLYEKLIQIEDDFHRYGYKDHSAEILQERANIHRLIAKYTRDEEEKHHHYLDAYTLTQRAVSEKEELFHNVCSLLSVQEIKNISIPLMRQLANMKLRLVEIILDILHLVNTEKKLKELREGSLTKIVEEFVRLTPHSASVEQGWINMRQTVGHIALAHLVSLQSLYAGCPDIKAKHLYLTGKTLHLLAVKADPLHSDTCWKENIMEETKLNSMKPPMIECNENKMARSSSPSNKKQFEEQKKKANELKKRLILAKKYLSQSSEVLLQCMNVAFSNNIINILTSASLEMVECLGRFDPVSSSQFLALHQSCSASLMMKDILLAATPDTMSSQLAALLHFQHHLKQKGDISSLSKNVEQRLASTSKAWENLCVPAQHFNIVNELPPNFHIVILQHSEDGSSLYSAIIKKPKFSSGQQKGKPIHPTVQAKVSRISVNPDTLLILLEKVRLYKQERMNSFFKQELPKKLHTGKVYFQNWQESSTEIEMDLTEKINENERKLTSDFCEILKDMEEYLQPVLSQFDSSDFREQSQTASPAESGKTKAKDKEVKHTAPEDTPMDLGESLILLADKLLMELPLEALSIFQEEAICSISRDFSLQLLYNRIHIEEPENEVKKDVKSSKEPKPKANQKKSIKIVPVNRVLPPNCMPVDMNNFKYIVDPYNETKETEAISPSKKIREILQKYQEQFTSHWEGVIGSIRVPSQAEWEQLLSKSSAFLFYGMERVLSHILLDRLVAMNIPECQLMILLDLMQSTQSSQRLTKTDIHRSSRQKSLERPTETAILLSLTGVRSIIANQWYTSLEGNAENLETLSENLLRVGKSTGQTVRILQKNKTREKVPSINVEEDYGISSRNRIENQIIPNQSQSPAIQPSSFNCVLYGLPNLIVM</sequence>
<dbReference type="STRING" id="8496.A0A151P036"/>
<dbReference type="Pfam" id="PF25439">
    <property type="entry name" value="TPR_CFAP46_N"/>
    <property type="match status" value="1"/>
</dbReference>
<reference evidence="2 3" key="1">
    <citation type="journal article" date="2012" name="Genome Biol.">
        <title>Sequencing three crocodilian genomes to illuminate the evolution of archosaurs and amniotes.</title>
        <authorList>
            <person name="St John J.A."/>
            <person name="Braun E.L."/>
            <person name="Isberg S.R."/>
            <person name="Miles L.G."/>
            <person name="Chong A.Y."/>
            <person name="Gongora J."/>
            <person name="Dalzell P."/>
            <person name="Moran C."/>
            <person name="Bed'hom B."/>
            <person name="Abzhanov A."/>
            <person name="Burgess S.C."/>
            <person name="Cooksey A.M."/>
            <person name="Castoe T.A."/>
            <person name="Crawford N.G."/>
            <person name="Densmore L.D."/>
            <person name="Drew J.C."/>
            <person name="Edwards S.V."/>
            <person name="Faircloth B.C."/>
            <person name="Fujita M.K."/>
            <person name="Greenwold M.J."/>
            <person name="Hoffmann F.G."/>
            <person name="Howard J.M."/>
            <person name="Iguchi T."/>
            <person name="Janes D.E."/>
            <person name="Khan S.Y."/>
            <person name="Kohno S."/>
            <person name="de Koning A.J."/>
            <person name="Lance S.L."/>
            <person name="McCarthy F.M."/>
            <person name="McCormack J.E."/>
            <person name="Merchant M.E."/>
            <person name="Peterson D.G."/>
            <person name="Pollock D.D."/>
            <person name="Pourmand N."/>
            <person name="Raney B.J."/>
            <person name="Roessler K.A."/>
            <person name="Sanford J.R."/>
            <person name="Sawyer R.H."/>
            <person name="Schmidt C.J."/>
            <person name="Triplett E.W."/>
            <person name="Tuberville T.D."/>
            <person name="Venegas-Anaya M."/>
            <person name="Howard J.T."/>
            <person name="Jarvis E.D."/>
            <person name="Guillette L.J.Jr."/>
            <person name="Glenn T.C."/>
            <person name="Green R.E."/>
            <person name="Ray D.A."/>
        </authorList>
    </citation>
    <scope>NUCLEOTIDE SEQUENCE [LARGE SCALE GENOMIC DNA]</scope>
    <source>
        <strain evidence="2">KSC_2009_1</strain>
    </source>
</reference>
<dbReference type="SMART" id="SM00028">
    <property type="entry name" value="TPR"/>
    <property type="match status" value="3"/>
</dbReference>
<dbReference type="InterPro" id="IPR011990">
    <property type="entry name" value="TPR-like_helical_dom_sf"/>
</dbReference>
<dbReference type="InterPro" id="IPR039586">
    <property type="entry name" value="CFAP46"/>
</dbReference>